<keyword evidence="4" id="KW-1185">Reference proteome</keyword>
<dbReference type="Proteomes" id="UP000184603">
    <property type="component" value="Unassembled WGS sequence"/>
</dbReference>
<dbReference type="Pfam" id="PF07589">
    <property type="entry name" value="PEP-CTERM"/>
    <property type="match status" value="1"/>
</dbReference>
<dbReference type="AlphaFoldDB" id="A0A1M7XVU7"/>
<evidence type="ECO:0000313" key="3">
    <source>
        <dbReference type="EMBL" id="SHO42799.1"/>
    </source>
</evidence>
<evidence type="ECO:0000259" key="2">
    <source>
        <dbReference type="Pfam" id="PF07589"/>
    </source>
</evidence>
<gene>
    <name evidence="3" type="ORF">SAMN02745220_00157</name>
</gene>
<dbReference type="EMBL" id="FRFE01000001">
    <property type="protein sequence ID" value="SHO42799.1"/>
    <property type="molecule type" value="Genomic_DNA"/>
</dbReference>
<evidence type="ECO:0000256" key="1">
    <source>
        <dbReference type="SAM" id="SignalP"/>
    </source>
</evidence>
<feature type="domain" description="Ice-binding protein C-terminal" evidence="2">
    <location>
        <begin position="203"/>
        <end position="226"/>
    </location>
</feature>
<feature type="signal peptide" evidence="1">
    <location>
        <begin position="1"/>
        <end position="24"/>
    </location>
</feature>
<keyword evidence="1" id="KW-0732">Signal</keyword>
<protein>
    <submittedName>
        <fullName evidence="3">PEP-CTERM protein-sorting domain-containing protein</fullName>
    </submittedName>
</protein>
<feature type="chain" id="PRO_5012184396" evidence="1">
    <location>
        <begin position="25"/>
        <end position="230"/>
    </location>
</feature>
<dbReference type="InterPro" id="IPR013424">
    <property type="entry name" value="Ice-binding_C"/>
</dbReference>
<name>A0A1M7XVU7_9BACT</name>
<organism evidence="3 4">
    <name type="scientific">Desulfopila aestuarii DSM 18488</name>
    <dbReference type="NCBI Taxonomy" id="1121416"/>
    <lineage>
        <taxon>Bacteria</taxon>
        <taxon>Pseudomonadati</taxon>
        <taxon>Thermodesulfobacteriota</taxon>
        <taxon>Desulfobulbia</taxon>
        <taxon>Desulfobulbales</taxon>
        <taxon>Desulfocapsaceae</taxon>
        <taxon>Desulfopila</taxon>
    </lineage>
</organism>
<proteinExistence type="predicted"/>
<evidence type="ECO:0000313" key="4">
    <source>
        <dbReference type="Proteomes" id="UP000184603"/>
    </source>
</evidence>
<dbReference type="OrthoDB" id="5431618at2"/>
<reference evidence="3 4" key="1">
    <citation type="submission" date="2016-12" db="EMBL/GenBank/DDBJ databases">
        <authorList>
            <person name="Song W.-J."/>
            <person name="Kurnit D.M."/>
        </authorList>
    </citation>
    <scope>NUCLEOTIDE SEQUENCE [LARGE SCALE GENOMIC DNA]</scope>
    <source>
        <strain evidence="3 4">DSM 18488</strain>
    </source>
</reference>
<accession>A0A1M7XVU7</accession>
<sequence>MKNIHMQVALLVAAFLLPFNYANALPVTGQTVKLFDGPGTTGGGAFRIEVTESGIDYTGFCLERNEYISLSDTSPHPYKITGVDDFAANGGVGGAEDFKDVVSKKTKWLYANYMFGNIWSNINGAENWAANTKANAVQNTIWYLEDEWTDGEWVDLKVSKDASHALYSLVLRQTDYSFNGVVKVLNLVDANGILRQSQLIGEPVPEPETMMLLGAGLVGLASISRRGRKK</sequence>
<dbReference type="STRING" id="1121416.SAMN02745220_00157"/>
<dbReference type="RefSeq" id="WP_073611531.1">
    <property type="nucleotide sequence ID" value="NZ_FRFE01000001.1"/>
</dbReference>
<dbReference type="NCBIfam" id="TIGR02595">
    <property type="entry name" value="PEP_CTERM"/>
    <property type="match status" value="1"/>
</dbReference>